<dbReference type="PANTHER" id="PTHR34883:SF4">
    <property type="entry name" value="CUPREDOXIN"/>
    <property type="match status" value="1"/>
</dbReference>
<evidence type="ECO:0008006" key="5">
    <source>
        <dbReference type="Google" id="ProtNLM"/>
    </source>
</evidence>
<dbReference type="PANTHER" id="PTHR34883">
    <property type="entry name" value="SERINE-RICH PROTEIN, PUTATIVE-RELATED-RELATED"/>
    <property type="match status" value="1"/>
</dbReference>
<dbReference type="InterPro" id="IPR052953">
    <property type="entry name" value="Ser-rich/MCO-related"/>
</dbReference>
<dbReference type="InterPro" id="IPR008972">
    <property type="entry name" value="Cupredoxin"/>
</dbReference>
<dbReference type="AlphaFoldDB" id="A0A6G1H071"/>
<evidence type="ECO:0000313" key="4">
    <source>
        <dbReference type="Proteomes" id="UP000800041"/>
    </source>
</evidence>
<feature type="chain" id="PRO_5026115413" description="Cupredoxin" evidence="2">
    <location>
        <begin position="17"/>
        <end position="253"/>
    </location>
</feature>
<dbReference type="Proteomes" id="UP000800041">
    <property type="component" value="Unassembled WGS sequence"/>
</dbReference>
<feature type="compositionally biased region" description="Low complexity" evidence="1">
    <location>
        <begin position="203"/>
        <end position="214"/>
    </location>
</feature>
<organism evidence="3 4">
    <name type="scientific">Aulographum hederae CBS 113979</name>
    <dbReference type="NCBI Taxonomy" id="1176131"/>
    <lineage>
        <taxon>Eukaryota</taxon>
        <taxon>Fungi</taxon>
        <taxon>Dikarya</taxon>
        <taxon>Ascomycota</taxon>
        <taxon>Pezizomycotina</taxon>
        <taxon>Dothideomycetes</taxon>
        <taxon>Pleosporomycetidae</taxon>
        <taxon>Aulographales</taxon>
        <taxon>Aulographaceae</taxon>
    </lineage>
</organism>
<evidence type="ECO:0000256" key="2">
    <source>
        <dbReference type="SAM" id="SignalP"/>
    </source>
</evidence>
<dbReference type="CDD" id="cd00920">
    <property type="entry name" value="Cupredoxin"/>
    <property type="match status" value="1"/>
</dbReference>
<feature type="region of interest" description="Disordered" evidence="1">
    <location>
        <begin position="19"/>
        <end position="48"/>
    </location>
</feature>
<dbReference type="OrthoDB" id="1921208at2759"/>
<keyword evidence="4" id="KW-1185">Reference proteome</keyword>
<dbReference type="EMBL" id="ML977156">
    <property type="protein sequence ID" value="KAF1986601.1"/>
    <property type="molecule type" value="Genomic_DNA"/>
</dbReference>
<accession>A0A6G1H071</accession>
<proteinExistence type="predicted"/>
<reference evidence="3" key="1">
    <citation type="journal article" date="2020" name="Stud. Mycol.">
        <title>101 Dothideomycetes genomes: a test case for predicting lifestyles and emergence of pathogens.</title>
        <authorList>
            <person name="Haridas S."/>
            <person name="Albert R."/>
            <person name="Binder M."/>
            <person name="Bloem J."/>
            <person name="Labutti K."/>
            <person name="Salamov A."/>
            <person name="Andreopoulos B."/>
            <person name="Baker S."/>
            <person name="Barry K."/>
            <person name="Bills G."/>
            <person name="Bluhm B."/>
            <person name="Cannon C."/>
            <person name="Castanera R."/>
            <person name="Culley D."/>
            <person name="Daum C."/>
            <person name="Ezra D."/>
            <person name="Gonzalez J."/>
            <person name="Henrissat B."/>
            <person name="Kuo A."/>
            <person name="Liang C."/>
            <person name="Lipzen A."/>
            <person name="Lutzoni F."/>
            <person name="Magnuson J."/>
            <person name="Mondo S."/>
            <person name="Nolan M."/>
            <person name="Ohm R."/>
            <person name="Pangilinan J."/>
            <person name="Park H.-J."/>
            <person name="Ramirez L."/>
            <person name="Alfaro M."/>
            <person name="Sun H."/>
            <person name="Tritt A."/>
            <person name="Yoshinaga Y."/>
            <person name="Zwiers L.-H."/>
            <person name="Turgeon B."/>
            <person name="Goodwin S."/>
            <person name="Spatafora J."/>
            <person name="Crous P."/>
            <person name="Grigoriev I."/>
        </authorList>
    </citation>
    <scope>NUCLEOTIDE SEQUENCE</scope>
    <source>
        <strain evidence="3">CBS 113979</strain>
    </source>
</reference>
<feature type="signal peptide" evidence="2">
    <location>
        <begin position="1"/>
        <end position="16"/>
    </location>
</feature>
<evidence type="ECO:0000313" key="3">
    <source>
        <dbReference type="EMBL" id="KAF1986601.1"/>
    </source>
</evidence>
<dbReference type="Gene3D" id="2.60.40.420">
    <property type="entry name" value="Cupredoxins - blue copper proteins"/>
    <property type="match status" value="1"/>
</dbReference>
<sequence>MKPTTLLSLFAASAVAQMAPPGGGPAPAASAPAVGMAPAPGQAPGGGDKLLFNPDNVQANPGDTVRFMFMAKNHTATQSTFEAPCERMAGGIDSGFMLNENGANPGPTFDVPITSTNPVWMFCQQTTHCSKGMVMSINAPPSGDNTLDAFKSRAVLTGQPKQLAGIQAPAAQPPAPASTVTVVAGAAAPSGAAGATGAGTGAGAPAPSATVVQGQGQTGAGAACGCQCLCGQNSFPPNAGLGEFGGFLGMASP</sequence>
<feature type="compositionally biased region" description="Low complexity" evidence="1">
    <location>
        <begin position="19"/>
        <end position="42"/>
    </location>
</feature>
<evidence type="ECO:0000256" key="1">
    <source>
        <dbReference type="SAM" id="MobiDB-lite"/>
    </source>
</evidence>
<feature type="region of interest" description="Disordered" evidence="1">
    <location>
        <begin position="193"/>
        <end position="214"/>
    </location>
</feature>
<name>A0A6G1H071_9PEZI</name>
<protein>
    <recommendedName>
        <fullName evidence="5">Cupredoxin</fullName>
    </recommendedName>
</protein>
<keyword evidence="2" id="KW-0732">Signal</keyword>
<gene>
    <name evidence="3" type="ORF">K402DRAFT_412633</name>
</gene>
<dbReference type="SUPFAM" id="SSF49503">
    <property type="entry name" value="Cupredoxins"/>
    <property type="match status" value="1"/>
</dbReference>